<evidence type="ECO:0000256" key="1">
    <source>
        <dbReference type="SAM" id="MobiDB-lite"/>
    </source>
</evidence>
<accession>A0AAE7SXK4</accession>
<sequence length="59" mass="6233">MTPVSQTSDTSKAVLRNPFLDGIDPIIRARSTGVRSLRIDRAAPKPPAPTAVATNGLYA</sequence>
<protein>
    <submittedName>
        <fullName evidence="2">Uncharacterized protein</fullName>
    </submittedName>
</protein>
<dbReference type="Proteomes" id="UP000827856">
    <property type="component" value="Segment"/>
</dbReference>
<organism evidence="2 3">
    <name type="scientific">Caulobacter phage S2B</name>
    <dbReference type="NCBI Taxonomy" id="2759120"/>
    <lineage>
        <taxon>Viruses</taxon>
        <taxon>Duplodnaviria</taxon>
        <taxon>Heunggongvirae</taxon>
        <taxon>Uroviricota</taxon>
        <taxon>Caudoviricetes</taxon>
        <taxon>Autographivirales</taxon>
        <taxon>Autographivirales incertae sedis</taxon>
        <taxon>Sumtervirus</taxon>
        <taxon>Sumtervirus S2B</taxon>
    </lineage>
</organism>
<evidence type="ECO:0000313" key="3">
    <source>
        <dbReference type="Proteomes" id="UP000827856"/>
    </source>
</evidence>
<feature type="region of interest" description="Disordered" evidence="1">
    <location>
        <begin position="40"/>
        <end position="59"/>
    </location>
</feature>
<evidence type="ECO:0000313" key="2">
    <source>
        <dbReference type="EMBL" id="QOC54144.1"/>
    </source>
</evidence>
<reference evidence="2" key="1">
    <citation type="submission" date="2019-12" db="EMBL/GenBank/DDBJ databases">
        <title>S2B, a lysogenic bacteriophage that infects Caulobacter crescentus.</title>
        <authorList>
            <person name="Ely B."/>
            <person name="Berrios L."/>
            <person name="Thomas Q."/>
        </authorList>
    </citation>
    <scope>NUCLEOTIDE SEQUENCE</scope>
</reference>
<keyword evidence="3" id="KW-1185">Reference proteome</keyword>
<feature type="compositionally biased region" description="Low complexity" evidence="1">
    <location>
        <begin position="50"/>
        <end position="59"/>
    </location>
</feature>
<proteinExistence type="predicted"/>
<gene>
    <name evidence="2" type="primary">S2B_gp030c</name>
</gene>
<name>A0AAE7SXK4_9CAUD</name>
<dbReference type="EMBL" id="MN857473">
    <property type="protein sequence ID" value="QOC54144.1"/>
    <property type="molecule type" value="Genomic_DNA"/>
</dbReference>